<protein>
    <submittedName>
        <fullName evidence="1">Uncharacterized protein</fullName>
    </submittedName>
</protein>
<reference evidence="1" key="1">
    <citation type="submission" date="2022-08" db="EMBL/GenBank/DDBJ databases">
        <authorList>
            <person name="Gutierrez-Valencia J."/>
        </authorList>
    </citation>
    <scope>NUCLEOTIDE SEQUENCE</scope>
</reference>
<dbReference type="Gene3D" id="1.25.40.660">
    <property type="entry name" value="Vacuolar protein sorting-associated protein 35, helical subcomplex Vps35-C"/>
    <property type="match status" value="1"/>
</dbReference>
<dbReference type="AlphaFoldDB" id="A0AAV0PXM5"/>
<dbReference type="EMBL" id="CAMGYJ010000009">
    <property type="protein sequence ID" value="CAI0474896.1"/>
    <property type="molecule type" value="Genomic_DNA"/>
</dbReference>
<sequence length="125" mass="13632">MLASSGWRCSGRGSACKPKAIFQLLNQDSKAQVTAIHLIVGTLQRMLVFGIENMDTLTHKATGVRTINAFLLNPASDAFFASTLRYIRSQKQKGGSMGNGGCDYEFHKELQVSGEEAHRASVQNL</sequence>
<name>A0AAV0PXM5_9ROSI</name>
<dbReference type="Proteomes" id="UP001154282">
    <property type="component" value="Unassembled WGS sequence"/>
</dbReference>
<evidence type="ECO:0000313" key="1">
    <source>
        <dbReference type="EMBL" id="CAI0474896.1"/>
    </source>
</evidence>
<organism evidence="1 2">
    <name type="scientific">Linum tenue</name>
    <dbReference type="NCBI Taxonomy" id="586396"/>
    <lineage>
        <taxon>Eukaryota</taxon>
        <taxon>Viridiplantae</taxon>
        <taxon>Streptophyta</taxon>
        <taxon>Embryophyta</taxon>
        <taxon>Tracheophyta</taxon>
        <taxon>Spermatophyta</taxon>
        <taxon>Magnoliopsida</taxon>
        <taxon>eudicotyledons</taxon>
        <taxon>Gunneridae</taxon>
        <taxon>Pentapetalae</taxon>
        <taxon>rosids</taxon>
        <taxon>fabids</taxon>
        <taxon>Malpighiales</taxon>
        <taxon>Linaceae</taxon>
        <taxon>Linum</taxon>
    </lineage>
</organism>
<keyword evidence="2" id="KW-1185">Reference proteome</keyword>
<proteinExistence type="predicted"/>
<accession>A0AAV0PXM5</accession>
<dbReference type="InterPro" id="IPR042491">
    <property type="entry name" value="Vps35_C"/>
</dbReference>
<gene>
    <name evidence="1" type="ORF">LITE_LOCUS40244</name>
</gene>
<evidence type="ECO:0000313" key="2">
    <source>
        <dbReference type="Proteomes" id="UP001154282"/>
    </source>
</evidence>
<comment type="caution">
    <text evidence="1">The sequence shown here is derived from an EMBL/GenBank/DDBJ whole genome shotgun (WGS) entry which is preliminary data.</text>
</comment>